<dbReference type="Gene3D" id="3.40.630.30">
    <property type="match status" value="1"/>
</dbReference>
<dbReference type="EMBL" id="QTKX01000002">
    <property type="protein sequence ID" value="MBS8265402.1"/>
    <property type="molecule type" value="Genomic_DNA"/>
</dbReference>
<organism evidence="2 3">
    <name type="scientific">Mesobacillus boroniphilus</name>
    <dbReference type="NCBI Taxonomy" id="308892"/>
    <lineage>
        <taxon>Bacteria</taxon>
        <taxon>Bacillati</taxon>
        <taxon>Bacillota</taxon>
        <taxon>Bacilli</taxon>
        <taxon>Bacillales</taxon>
        <taxon>Bacillaceae</taxon>
        <taxon>Mesobacillus</taxon>
    </lineage>
</organism>
<protein>
    <submittedName>
        <fullName evidence="2">GNAT family N-acetyltransferase</fullName>
    </submittedName>
</protein>
<dbReference type="SUPFAM" id="SSF55729">
    <property type="entry name" value="Acyl-CoA N-acyltransferases (Nat)"/>
    <property type="match status" value="1"/>
</dbReference>
<dbReference type="Proteomes" id="UP000761411">
    <property type="component" value="Unassembled WGS sequence"/>
</dbReference>
<comment type="caution">
    <text evidence="2">The sequence shown here is derived from an EMBL/GenBank/DDBJ whole genome shotgun (WGS) entry which is preliminary data.</text>
</comment>
<gene>
    <name evidence="2" type="ORF">DYI25_13320</name>
</gene>
<name>A0A944GX44_9BACI</name>
<proteinExistence type="predicted"/>
<dbReference type="RefSeq" id="WP_249745446.1">
    <property type="nucleotide sequence ID" value="NZ_QTKX01000002.1"/>
</dbReference>
<dbReference type="InterPro" id="IPR050276">
    <property type="entry name" value="MshD_Acetyltransferase"/>
</dbReference>
<accession>A0A944GX44</accession>
<reference evidence="2 3" key="1">
    <citation type="journal article" date="2021" name="Microorganisms">
        <title>Bacterial Dimethylsulfoniopropionate Biosynthesis in the East China Sea.</title>
        <authorList>
            <person name="Liu J."/>
            <person name="Zhang Y."/>
            <person name="Liu J."/>
            <person name="Zhong H."/>
            <person name="Williams B.T."/>
            <person name="Zheng Y."/>
            <person name="Curson A.R.J."/>
            <person name="Sun C."/>
            <person name="Sun H."/>
            <person name="Song D."/>
            <person name="Wagner Mackenzie B."/>
            <person name="Bermejo Martinez A."/>
            <person name="Todd J.D."/>
            <person name="Zhang X.H."/>
        </authorList>
    </citation>
    <scope>NUCLEOTIDE SEQUENCE [LARGE SCALE GENOMIC DNA]</scope>
    <source>
        <strain evidence="2 3">ESS08</strain>
    </source>
</reference>
<dbReference type="InterPro" id="IPR000182">
    <property type="entry name" value="GNAT_dom"/>
</dbReference>
<evidence type="ECO:0000313" key="2">
    <source>
        <dbReference type="EMBL" id="MBS8265402.1"/>
    </source>
</evidence>
<sequence length="156" mass="18325">MSHVRIRKMMEDDQDFILDLSARFNEFEFMEWRDLRKMEESQLKIAKEAIASIGPDSEIFVAEDWEKNLLGYLHMTKNIDYFTGIEQGYISSIAVSKDGEGKGIAKKLMEKAEEWSKKKGYHQLTLNVFANNERAHTFYSKLNFENEIIKMVKEID</sequence>
<dbReference type="AlphaFoldDB" id="A0A944GX44"/>
<evidence type="ECO:0000313" key="3">
    <source>
        <dbReference type="Proteomes" id="UP000761411"/>
    </source>
</evidence>
<evidence type="ECO:0000259" key="1">
    <source>
        <dbReference type="PROSITE" id="PS51186"/>
    </source>
</evidence>
<dbReference type="InterPro" id="IPR016181">
    <property type="entry name" value="Acyl_CoA_acyltransferase"/>
</dbReference>
<dbReference type="CDD" id="cd04301">
    <property type="entry name" value="NAT_SF"/>
    <property type="match status" value="1"/>
</dbReference>
<dbReference type="GO" id="GO:0016747">
    <property type="term" value="F:acyltransferase activity, transferring groups other than amino-acyl groups"/>
    <property type="evidence" value="ECO:0007669"/>
    <property type="project" value="InterPro"/>
</dbReference>
<dbReference type="PANTHER" id="PTHR43617">
    <property type="entry name" value="L-AMINO ACID N-ACETYLTRANSFERASE"/>
    <property type="match status" value="1"/>
</dbReference>
<dbReference type="PANTHER" id="PTHR43617:SF34">
    <property type="entry name" value="PUTATIVE-RELATED"/>
    <property type="match status" value="1"/>
</dbReference>
<dbReference type="PROSITE" id="PS51186">
    <property type="entry name" value="GNAT"/>
    <property type="match status" value="1"/>
</dbReference>
<keyword evidence="3" id="KW-1185">Reference proteome</keyword>
<feature type="domain" description="N-acetyltransferase" evidence="1">
    <location>
        <begin position="4"/>
        <end position="156"/>
    </location>
</feature>
<dbReference type="Pfam" id="PF00583">
    <property type="entry name" value="Acetyltransf_1"/>
    <property type="match status" value="1"/>
</dbReference>